<accession>X1UCW1</accession>
<proteinExistence type="predicted"/>
<reference evidence="1" key="1">
    <citation type="journal article" date="2014" name="Front. Microbiol.">
        <title>High frequency of phylogenetically diverse reductive dehalogenase-homologous genes in deep subseafloor sedimentary metagenomes.</title>
        <authorList>
            <person name="Kawai M."/>
            <person name="Futagami T."/>
            <person name="Toyoda A."/>
            <person name="Takaki Y."/>
            <person name="Nishi S."/>
            <person name="Hori S."/>
            <person name="Arai W."/>
            <person name="Tsubouchi T."/>
            <person name="Morono Y."/>
            <person name="Uchiyama I."/>
            <person name="Ito T."/>
            <person name="Fujiyama A."/>
            <person name="Inagaki F."/>
            <person name="Takami H."/>
        </authorList>
    </citation>
    <scope>NUCLEOTIDE SEQUENCE</scope>
    <source>
        <strain evidence="1">Expedition CK06-06</strain>
    </source>
</reference>
<comment type="caution">
    <text evidence="1">The sequence shown here is derived from an EMBL/GenBank/DDBJ whole genome shotgun (WGS) entry which is preliminary data.</text>
</comment>
<dbReference type="EMBL" id="BARW01018995">
    <property type="protein sequence ID" value="GAI90179.1"/>
    <property type="molecule type" value="Genomic_DNA"/>
</dbReference>
<name>X1UCW1_9ZZZZ</name>
<sequence>LLQKKALLLLEMAYGKASQEACELYAGPFQ</sequence>
<dbReference type="AlphaFoldDB" id="X1UCW1"/>
<gene>
    <name evidence="1" type="ORF">S12H4_32393</name>
</gene>
<evidence type="ECO:0000313" key="1">
    <source>
        <dbReference type="EMBL" id="GAI90179.1"/>
    </source>
</evidence>
<protein>
    <submittedName>
        <fullName evidence="1">Uncharacterized protein</fullName>
    </submittedName>
</protein>
<organism evidence="1">
    <name type="scientific">marine sediment metagenome</name>
    <dbReference type="NCBI Taxonomy" id="412755"/>
    <lineage>
        <taxon>unclassified sequences</taxon>
        <taxon>metagenomes</taxon>
        <taxon>ecological metagenomes</taxon>
    </lineage>
</organism>
<feature type="non-terminal residue" evidence="1">
    <location>
        <position position="1"/>
    </location>
</feature>